<accession>A0A3B0T6Q2</accession>
<dbReference type="InterPro" id="IPR009922">
    <property type="entry name" value="DUF1457"/>
</dbReference>
<proteinExistence type="predicted"/>
<organism evidence="1">
    <name type="scientific">hydrothermal vent metagenome</name>
    <dbReference type="NCBI Taxonomy" id="652676"/>
    <lineage>
        <taxon>unclassified sequences</taxon>
        <taxon>metagenomes</taxon>
        <taxon>ecological metagenomes</taxon>
    </lineage>
</organism>
<gene>
    <name evidence="1" type="ORF">MNBD_ALPHA01-2362</name>
</gene>
<sequence>MLGQNFNIDDMPNDVMRDIYQYWLDMRGDRLMPSRADLKPEQIARLLPYIVLVDVEAGSRYKFRLVGTETAKAMGFDATGKYLEDLPRVEYYLKDRYDWIVEKKRPYFIFDKLKWTEKSYMDYYVLGFPLSGNGRDVDILMFALYYQFPVEPRTKFME</sequence>
<dbReference type="Pfam" id="PF07310">
    <property type="entry name" value="PAS_5"/>
    <property type="match status" value="1"/>
</dbReference>
<dbReference type="AlphaFoldDB" id="A0A3B0T6Q2"/>
<name>A0A3B0T6Q2_9ZZZZ</name>
<evidence type="ECO:0008006" key="2">
    <source>
        <dbReference type="Google" id="ProtNLM"/>
    </source>
</evidence>
<evidence type="ECO:0000313" key="1">
    <source>
        <dbReference type="EMBL" id="VAW04524.1"/>
    </source>
</evidence>
<reference evidence="1" key="1">
    <citation type="submission" date="2018-06" db="EMBL/GenBank/DDBJ databases">
        <authorList>
            <person name="Zhirakovskaya E."/>
        </authorList>
    </citation>
    <scope>NUCLEOTIDE SEQUENCE</scope>
</reference>
<protein>
    <recommendedName>
        <fullName evidence="2">PAS domain-containing protein</fullName>
    </recommendedName>
</protein>
<dbReference type="EMBL" id="UOEJ01000192">
    <property type="protein sequence ID" value="VAW04524.1"/>
    <property type="molecule type" value="Genomic_DNA"/>
</dbReference>